<evidence type="ECO:0000313" key="7">
    <source>
        <dbReference type="EMBL" id="KAK1399051.1"/>
    </source>
</evidence>
<dbReference type="Proteomes" id="UP001237642">
    <property type="component" value="Unassembled WGS sequence"/>
</dbReference>
<dbReference type="Gene3D" id="1.10.3430.10">
    <property type="entry name" value="Ammonium transporter AmtB like domains"/>
    <property type="match status" value="1"/>
</dbReference>
<name>A0AAD8J8C7_9APIA</name>
<evidence type="ECO:0000313" key="8">
    <source>
        <dbReference type="Proteomes" id="UP001237642"/>
    </source>
</evidence>
<dbReference type="AlphaFoldDB" id="A0AAD8J8C7"/>
<organism evidence="7 8">
    <name type="scientific">Heracleum sosnowskyi</name>
    <dbReference type="NCBI Taxonomy" id="360622"/>
    <lineage>
        <taxon>Eukaryota</taxon>
        <taxon>Viridiplantae</taxon>
        <taxon>Streptophyta</taxon>
        <taxon>Embryophyta</taxon>
        <taxon>Tracheophyta</taxon>
        <taxon>Spermatophyta</taxon>
        <taxon>Magnoliopsida</taxon>
        <taxon>eudicotyledons</taxon>
        <taxon>Gunneridae</taxon>
        <taxon>Pentapetalae</taxon>
        <taxon>asterids</taxon>
        <taxon>campanulids</taxon>
        <taxon>Apiales</taxon>
        <taxon>Apiaceae</taxon>
        <taxon>Apioideae</taxon>
        <taxon>apioid superclade</taxon>
        <taxon>Tordylieae</taxon>
        <taxon>Tordyliinae</taxon>
        <taxon>Heracleum</taxon>
    </lineage>
</organism>
<accession>A0AAD8J8C7</accession>
<reference evidence="7" key="1">
    <citation type="submission" date="2023-02" db="EMBL/GenBank/DDBJ databases">
        <title>Genome of toxic invasive species Heracleum sosnowskyi carries increased number of genes despite the absence of recent whole-genome duplications.</title>
        <authorList>
            <person name="Schelkunov M."/>
            <person name="Shtratnikova V."/>
            <person name="Makarenko M."/>
            <person name="Klepikova A."/>
            <person name="Omelchenko D."/>
            <person name="Novikova G."/>
            <person name="Obukhova E."/>
            <person name="Bogdanov V."/>
            <person name="Penin A."/>
            <person name="Logacheva M."/>
        </authorList>
    </citation>
    <scope>NUCLEOTIDE SEQUENCE</scope>
    <source>
        <strain evidence="7">Hsosn_3</strain>
        <tissue evidence="7">Leaf</tissue>
    </source>
</reference>
<dbReference type="EMBL" id="JAUIZM010000002">
    <property type="protein sequence ID" value="KAK1399051.1"/>
    <property type="molecule type" value="Genomic_DNA"/>
</dbReference>
<reference evidence="7" key="2">
    <citation type="submission" date="2023-05" db="EMBL/GenBank/DDBJ databases">
        <authorList>
            <person name="Schelkunov M.I."/>
        </authorList>
    </citation>
    <scope>NUCLEOTIDE SEQUENCE</scope>
    <source>
        <strain evidence="7">Hsosn_3</strain>
        <tissue evidence="7">Leaf</tissue>
    </source>
</reference>
<evidence type="ECO:0000256" key="2">
    <source>
        <dbReference type="ARBA" id="ARBA00022692"/>
    </source>
</evidence>
<evidence type="ECO:0000256" key="3">
    <source>
        <dbReference type="ARBA" id="ARBA00022989"/>
    </source>
</evidence>
<dbReference type="GO" id="GO:0003676">
    <property type="term" value="F:nucleic acid binding"/>
    <property type="evidence" value="ECO:0007669"/>
    <property type="project" value="InterPro"/>
</dbReference>
<dbReference type="InterPro" id="IPR029020">
    <property type="entry name" value="Ammonium/urea_transptr"/>
</dbReference>
<keyword evidence="3 5" id="KW-1133">Transmembrane helix</keyword>
<feature type="transmembrane region" description="Helical" evidence="5">
    <location>
        <begin position="262"/>
        <end position="287"/>
    </location>
</feature>
<comment type="caution">
    <text evidence="7">The sequence shown here is derived from an EMBL/GenBank/DDBJ whole genome shotgun (WGS) entry which is preliminary data.</text>
</comment>
<gene>
    <name evidence="7" type="ORF">POM88_008914</name>
</gene>
<evidence type="ECO:0000256" key="4">
    <source>
        <dbReference type="ARBA" id="ARBA00023136"/>
    </source>
</evidence>
<dbReference type="PANTHER" id="PTHR47169:SF2">
    <property type="entry name" value="OS01G0541250 PROTEIN"/>
    <property type="match status" value="1"/>
</dbReference>
<dbReference type="Pfam" id="PF24964">
    <property type="entry name" value="DUF7769"/>
    <property type="match status" value="1"/>
</dbReference>
<protein>
    <recommendedName>
        <fullName evidence="6">DUF7769 domain-containing protein</fullName>
    </recommendedName>
</protein>
<proteinExistence type="predicted"/>
<evidence type="ECO:0000259" key="6">
    <source>
        <dbReference type="Pfam" id="PF24964"/>
    </source>
</evidence>
<keyword evidence="4 5" id="KW-0472">Membrane</keyword>
<dbReference type="InterPro" id="IPR056671">
    <property type="entry name" value="DUF7769"/>
</dbReference>
<dbReference type="PANTHER" id="PTHR47169">
    <property type="entry name" value="OS01G0541250 PROTEIN"/>
    <property type="match status" value="1"/>
</dbReference>
<feature type="domain" description="DUF7769" evidence="6">
    <location>
        <begin position="18"/>
        <end position="72"/>
    </location>
</feature>
<keyword evidence="2 5" id="KW-0812">Transmembrane</keyword>
<evidence type="ECO:0000256" key="1">
    <source>
        <dbReference type="ARBA" id="ARBA00004141"/>
    </source>
</evidence>
<sequence length="309" mass="35599">MEEPEPNSSSRPRRRKNLTNEERQRIYEFLLERSVEKRIRHGLLTKTATMFNTCTRTIKRLWNRAQMQLANGNTIDLSSKRVGKVGRKHVHLSPNKIMQVPLSRRSTVRSLAKAINVPKTTVHRRKQEGFIRPHSNAVKPQLTEENKRASPDLNVLDLGFFRSIQDLQHEKAPTTIKELQTTVQQSFDEYPSEKLNKVFLTHQMCMKEIMRANGDNDYKLPHMGKDRLAREEPDLCRLILPVKESRGAFYGGIGGVQFLKRLVAALFVIGWNIISTTIILLVIKLFIPLRMPDEELNIGDDAANMQQLL</sequence>
<dbReference type="InterPro" id="IPR036397">
    <property type="entry name" value="RNaseH_sf"/>
</dbReference>
<dbReference type="GO" id="GO:0016020">
    <property type="term" value="C:membrane"/>
    <property type="evidence" value="ECO:0007669"/>
    <property type="project" value="UniProtKB-SubCell"/>
</dbReference>
<keyword evidence="8" id="KW-1185">Reference proteome</keyword>
<evidence type="ECO:0000256" key="5">
    <source>
        <dbReference type="SAM" id="Phobius"/>
    </source>
</evidence>
<dbReference type="Gene3D" id="3.30.420.10">
    <property type="entry name" value="Ribonuclease H-like superfamily/Ribonuclease H"/>
    <property type="match status" value="1"/>
</dbReference>
<comment type="subcellular location">
    <subcellularLocation>
        <location evidence="1">Membrane</location>
        <topology evidence="1">Multi-pass membrane protein</topology>
    </subcellularLocation>
</comment>